<dbReference type="PANTHER" id="PTHR47710">
    <property type="entry name" value="ADENINE NUCLEOTIDE ALPHA HYDROLASES-LIKE SUPERFAMILY PROTEIN"/>
    <property type="match status" value="1"/>
</dbReference>
<feature type="chain" id="PRO_5019344377" evidence="2">
    <location>
        <begin position="18"/>
        <end position="228"/>
    </location>
</feature>
<evidence type="ECO:0000256" key="1">
    <source>
        <dbReference type="SAM" id="MobiDB-lite"/>
    </source>
</evidence>
<dbReference type="GO" id="GO:0016208">
    <property type="term" value="F:AMP binding"/>
    <property type="evidence" value="ECO:0007669"/>
    <property type="project" value="TreeGrafter"/>
</dbReference>
<evidence type="ECO:0000313" key="4">
    <source>
        <dbReference type="EMBL" id="RWR81976.1"/>
    </source>
</evidence>
<gene>
    <name evidence="4" type="ORF">CKAN_01068200</name>
</gene>
<dbReference type="OrthoDB" id="843225at2759"/>
<dbReference type="Gene3D" id="3.40.50.620">
    <property type="entry name" value="HUPs"/>
    <property type="match status" value="1"/>
</dbReference>
<feature type="compositionally biased region" description="Basic and acidic residues" evidence="1">
    <location>
        <begin position="22"/>
        <end position="33"/>
    </location>
</feature>
<feature type="region of interest" description="Disordered" evidence="1">
    <location>
        <begin position="22"/>
        <end position="48"/>
    </location>
</feature>
<evidence type="ECO:0000259" key="3">
    <source>
        <dbReference type="Pfam" id="PF00582"/>
    </source>
</evidence>
<dbReference type="Proteomes" id="UP000283530">
    <property type="component" value="Unassembled WGS sequence"/>
</dbReference>
<dbReference type="SUPFAM" id="SSF52402">
    <property type="entry name" value="Adenine nucleotide alpha hydrolases-like"/>
    <property type="match status" value="1"/>
</dbReference>
<dbReference type="FunFam" id="3.40.50.620:FF:000142">
    <property type="entry name" value="Universal stress protein A-like protein"/>
    <property type="match status" value="1"/>
</dbReference>
<dbReference type="AlphaFoldDB" id="A0A443NTZ4"/>
<dbReference type="CDD" id="cd23659">
    <property type="entry name" value="USP_At3g01520-like"/>
    <property type="match status" value="1"/>
</dbReference>
<dbReference type="PANTHER" id="PTHR47710:SF1">
    <property type="entry name" value="ADENINE NUCLEOTIDE ALPHA HYDROLASES-LIKE SUPERFAMILY PROTEIN"/>
    <property type="match status" value="1"/>
</dbReference>
<keyword evidence="2" id="KW-0732">Signal</keyword>
<sequence length="228" mass="26223">MHQQLFLLYKWLMLAMAMKERDRERRERGRENGSRNGRRRKISSSSSLTLASDPTRILLGVNESSLKGYPNASISCRNAFDWTMQKIVRSNTNDFMLLFLHVHVPDDNEDGGGFDGMDRIFASPKDFRDMQERDKKRGLHLLKHFVDCCHQIGVPCEAWIKNGDPKEVICNEVKRIQPDMLVVGNRGLGPFQRMFLGTVSEFCVNHAECPVITIKRRADETPEDPIDD</sequence>
<reference evidence="4 5" key="1">
    <citation type="journal article" date="2019" name="Nat. Plants">
        <title>Stout camphor tree genome fills gaps in understanding of flowering plant genome evolution.</title>
        <authorList>
            <person name="Chaw S.M."/>
            <person name="Liu Y.C."/>
            <person name="Wu Y.W."/>
            <person name="Wang H.Y."/>
            <person name="Lin C.I."/>
            <person name="Wu C.S."/>
            <person name="Ke H.M."/>
            <person name="Chang L.Y."/>
            <person name="Hsu C.Y."/>
            <person name="Yang H.T."/>
            <person name="Sudianto E."/>
            <person name="Hsu M.H."/>
            <person name="Wu K.P."/>
            <person name="Wang L.N."/>
            <person name="Leebens-Mack J.H."/>
            <person name="Tsai I.J."/>
        </authorList>
    </citation>
    <scope>NUCLEOTIDE SEQUENCE [LARGE SCALE GENOMIC DNA]</scope>
    <source>
        <strain evidence="5">cv. Chaw 1501</strain>
        <tissue evidence="4">Young leaves</tissue>
    </source>
</reference>
<proteinExistence type="predicted"/>
<keyword evidence="5" id="KW-1185">Reference proteome</keyword>
<evidence type="ECO:0000256" key="2">
    <source>
        <dbReference type="SAM" id="SignalP"/>
    </source>
</evidence>
<name>A0A443NTZ4_9MAGN</name>
<dbReference type="InterPro" id="IPR014729">
    <property type="entry name" value="Rossmann-like_a/b/a_fold"/>
</dbReference>
<dbReference type="Pfam" id="PF00582">
    <property type="entry name" value="Usp"/>
    <property type="match status" value="1"/>
</dbReference>
<protein>
    <submittedName>
        <fullName evidence="4">Universal stress protein A-like protein</fullName>
    </submittedName>
</protein>
<feature type="domain" description="UspA" evidence="3">
    <location>
        <begin position="75"/>
        <end position="215"/>
    </location>
</feature>
<evidence type="ECO:0000313" key="5">
    <source>
        <dbReference type="Proteomes" id="UP000283530"/>
    </source>
</evidence>
<dbReference type="STRING" id="337451.A0A443NTZ4"/>
<organism evidence="4 5">
    <name type="scientific">Cinnamomum micranthum f. kanehirae</name>
    <dbReference type="NCBI Taxonomy" id="337451"/>
    <lineage>
        <taxon>Eukaryota</taxon>
        <taxon>Viridiplantae</taxon>
        <taxon>Streptophyta</taxon>
        <taxon>Embryophyta</taxon>
        <taxon>Tracheophyta</taxon>
        <taxon>Spermatophyta</taxon>
        <taxon>Magnoliopsida</taxon>
        <taxon>Magnoliidae</taxon>
        <taxon>Laurales</taxon>
        <taxon>Lauraceae</taxon>
        <taxon>Cinnamomum</taxon>
    </lineage>
</organism>
<dbReference type="InterPro" id="IPR006015">
    <property type="entry name" value="Universal_stress_UspA"/>
</dbReference>
<comment type="caution">
    <text evidence="4">The sequence shown here is derived from an EMBL/GenBank/DDBJ whole genome shotgun (WGS) entry which is preliminary data.</text>
</comment>
<feature type="signal peptide" evidence="2">
    <location>
        <begin position="1"/>
        <end position="17"/>
    </location>
</feature>
<dbReference type="EMBL" id="QPKB01000004">
    <property type="protein sequence ID" value="RWR81976.1"/>
    <property type="molecule type" value="Genomic_DNA"/>
</dbReference>
<accession>A0A443NTZ4</accession>
<dbReference type="InterPro" id="IPR044187">
    <property type="entry name" value="At3g01520-like_plant"/>
</dbReference>
<dbReference type="PRINTS" id="PR01438">
    <property type="entry name" value="UNVRSLSTRESS"/>
</dbReference>
<dbReference type="InterPro" id="IPR006016">
    <property type="entry name" value="UspA"/>
</dbReference>